<accession>A0ABP0CDS5</accession>
<sequence>MSSLFGPCLARTPSPASLLLEAWTNNVETKKLIDKLLSAIDPPGNKNGGPRLKHGEESQEEVLQRRLAAFDRDMSVLSTVVTAIKALKKTSQCCMLSNSPGSMQELNIPKRDSVSSEKNRLLGLVFFQDEDDVAWSNINLIHSIDAITGLECRRRQDLDAIADKLGIRNQRQLDNARQKMDLSLDIIELLIAQNMQAQYLFRTVFLGTRICVS</sequence>
<comment type="caution">
    <text evidence="2">The sequence shown here is derived from an EMBL/GenBank/DDBJ whole genome shotgun (WGS) entry which is preliminary data.</text>
</comment>
<dbReference type="Proteomes" id="UP001642482">
    <property type="component" value="Unassembled WGS sequence"/>
</dbReference>
<gene>
    <name evidence="2" type="ORF">SEUCBS140593_007505</name>
</gene>
<evidence type="ECO:0000313" key="2">
    <source>
        <dbReference type="EMBL" id="CAK7230203.1"/>
    </source>
</evidence>
<feature type="region of interest" description="Disordered" evidence="1">
    <location>
        <begin position="38"/>
        <end position="58"/>
    </location>
</feature>
<organism evidence="2 3">
    <name type="scientific">Sporothrix eucalyptigena</name>
    <dbReference type="NCBI Taxonomy" id="1812306"/>
    <lineage>
        <taxon>Eukaryota</taxon>
        <taxon>Fungi</taxon>
        <taxon>Dikarya</taxon>
        <taxon>Ascomycota</taxon>
        <taxon>Pezizomycotina</taxon>
        <taxon>Sordariomycetes</taxon>
        <taxon>Sordariomycetidae</taxon>
        <taxon>Ophiostomatales</taxon>
        <taxon>Ophiostomataceae</taxon>
        <taxon>Sporothrix</taxon>
    </lineage>
</organism>
<evidence type="ECO:0000313" key="3">
    <source>
        <dbReference type="Proteomes" id="UP001642482"/>
    </source>
</evidence>
<reference evidence="2 3" key="1">
    <citation type="submission" date="2024-01" db="EMBL/GenBank/DDBJ databases">
        <authorList>
            <person name="Allen C."/>
            <person name="Tagirdzhanova G."/>
        </authorList>
    </citation>
    <scope>NUCLEOTIDE SEQUENCE [LARGE SCALE GENOMIC DNA]</scope>
</reference>
<name>A0ABP0CDS5_9PEZI</name>
<proteinExistence type="predicted"/>
<protein>
    <submittedName>
        <fullName evidence="2">Uncharacterized protein</fullName>
    </submittedName>
</protein>
<evidence type="ECO:0000256" key="1">
    <source>
        <dbReference type="SAM" id="MobiDB-lite"/>
    </source>
</evidence>
<keyword evidence="3" id="KW-1185">Reference proteome</keyword>
<dbReference type="EMBL" id="CAWUHD010000091">
    <property type="protein sequence ID" value="CAK7230203.1"/>
    <property type="molecule type" value="Genomic_DNA"/>
</dbReference>